<dbReference type="AlphaFoldDB" id="A0A1C6UX53"/>
<feature type="domain" description="DUF6457" evidence="1">
    <location>
        <begin position="3"/>
        <end position="73"/>
    </location>
</feature>
<dbReference type="RefSeq" id="WP_091120074.1">
    <property type="nucleotide sequence ID" value="NZ_FMHY01000002.1"/>
</dbReference>
<organism evidence="2 3">
    <name type="scientific">Micromonospora eburnea</name>
    <dbReference type="NCBI Taxonomy" id="227316"/>
    <lineage>
        <taxon>Bacteria</taxon>
        <taxon>Bacillati</taxon>
        <taxon>Actinomycetota</taxon>
        <taxon>Actinomycetes</taxon>
        <taxon>Micromonosporales</taxon>
        <taxon>Micromonosporaceae</taxon>
        <taxon>Micromonospora</taxon>
    </lineage>
</organism>
<evidence type="ECO:0000313" key="3">
    <source>
        <dbReference type="Proteomes" id="UP000199696"/>
    </source>
</evidence>
<sequence>MTDPRLNDWLATAAAALDLPTPAPDEYRAILDLVRDVAHGVCRPAAPLGAYLVGVAVGRGADPDAARAAVAALVAQETR</sequence>
<dbReference type="EMBL" id="FMHY01000002">
    <property type="protein sequence ID" value="SCL58591.1"/>
    <property type="molecule type" value="Genomic_DNA"/>
</dbReference>
<evidence type="ECO:0000259" key="1">
    <source>
        <dbReference type="Pfam" id="PF20058"/>
    </source>
</evidence>
<reference evidence="3" key="1">
    <citation type="submission" date="2016-06" db="EMBL/GenBank/DDBJ databases">
        <authorList>
            <person name="Varghese N."/>
            <person name="Submissions Spin"/>
        </authorList>
    </citation>
    <scope>NUCLEOTIDE SEQUENCE [LARGE SCALE GENOMIC DNA]</scope>
    <source>
        <strain evidence="3">DSM 44814</strain>
    </source>
</reference>
<accession>A0A1C6UX53</accession>
<proteinExistence type="predicted"/>
<evidence type="ECO:0000313" key="2">
    <source>
        <dbReference type="EMBL" id="SCL58591.1"/>
    </source>
</evidence>
<dbReference type="InterPro" id="IPR045598">
    <property type="entry name" value="DUF6457"/>
</dbReference>
<protein>
    <recommendedName>
        <fullName evidence="1">DUF6457 domain-containing protein</fullName>
    </recommendedName>
</protein>
<dbReference type="Proteomes" id="UP000199696">
    <property type="component" value="Unassembled WGS sequence"/>
</dbReference>
<name>A0A1C6UX53_9ACTN</name>
<dbReference type="Pfam" id="PF20058">
    <property type="entry name" value="DUF6457"/>
    <property type="match status" value="1"/>
</dbReference>
<gene>
    <name evidence="2" type="ORF">GA0070604_3867</name>
</gene>
<keyword evidence="3" id="KW-1185">Reference proteome</keyword>
<dbReference type="STRING" id="227316.GA0070604_3867"/>